<reference evidence="1 2" key="1">
    <citation type="submission" date="2019-02" db="EMBL/GenBank/DDBJ databases">
        <title>Genomic Encyclopedia of Type Strains, Phase IV (KMG-IV): sequencing the most valuable type-strain genomes for metagenomic binning, comparative biology and taxonomic classification.</title>
        <authorList>
            <person name="Goeker M."/>
        </authorList>
    </citation>
    <scope>NUCLEOTIDE SEQUENCE [LARGE SCALE GENOMIC DNA]</scope>
    <source>
        <strain evidence="1 2">DSM 16618</strain>
    </source>
</reference>
<sequence>MLWTSFLSEPKQVLEGWHFATMSEARIVLTPSGRIEAYNDHPIQAIHGDSEFLGDLAQDMESYLEALLCGQMNKSHFASGFGDEPGVREKLEPIVQLCTAIAGGEEFRDFWEGTLGL</sequence>
<accession>A0A4Q7MHS6</accession>
<gene>
    <name evidence="1" type="ORF">EV679_2957</name>
</gene>
<dbReference type="EMBL" id="SGWZ01000005">
    <property type="protein sequence ID" value="RZS66798.1"/>
    <property type="molecule type" value="Genomic_DNA"/>
</dbReference>
<name>A0A4Q7MHS6_9BURK</name>
<dbReference type="Proteomes" id="UP000292039">
    <property type="component" value="Unassembled WGS sequence"/>
</dbReference>
<organism evidence="1 2">
    <name type="scientific">Kerstersia gyiorum</name>
    <dbReference type="NCBI Taxonomy" id="206506"/>
    <lineage>
        <taxon>Bacteria</taxon>
        <taxon>Pseudomonadati</taxon>
        <taxon>Pseudomonadota</taxon>
        <taxon>Betaproteobacteria</taxon>
        <taxon>Burkholderiales</taxon>
        <taxon>Alcaligenaceae</taxon>
        <taxon>Kerstersia</taxon>
    </lineage>
</organism>
<dbReference type="AlphaFoldDB" id="A0A4Q7MHS6"/>
<comment type="caution">
    <text evidence="1">The sequence shown here is derived from an EMBL/GenBank/DDBJ whole genome shotgun (WGS) entry which is preliminary data.</text>
</comment>
<dbReference type="RefSeq" id="WP_130487606.1">
    <property type="nucleotide sequence ID" value="NZ_CBCSEB010000009.1"/>
</dbReference>
<proteinExistence type="predicted"/>
<protein>
    <submittedName>
        <fullName evidence="1">Uncharacterized protein</fullName>
    </submittedName>
</protein>
<evidence type="ECO:0000313" key="1">
    <source>
        <dbReference type="EMBL" id="RZS66798.1"/>
    </source>
</evidence>
<evidence type="ECO:0000313" key="2">
    <source>
        <dbReference type="Proteomes" id="UP000292039"/>
    </source>
</evidence>
<dbReference type="GeneID" id="99725126"/>